<sequence length="159" mass="18433">MGRFVLDPKEIKKEIIEMLEREKYIVLASCSDGRVTARTMSHINIGMDVYVQTDKKFLKVEQITKNPRVALCVGNLQIEGVAELKNHPSDPENAEFCNLYRQKHPGSFENYSSMKDEVVILVKPTLAILWKYIDGKPCRDYLLLNENIAYREYYELEGK</sequence>
<dbReference type="Pfam" id="PF01243">
    <property type="entry name" value="PNPOx_N"/>
    <property type="match status" value="1"/>
</dbReference>
<keyword evidence="3" id="KW-1185">Reference proteome</keyword>
<evidence type="ECO:0000313" key="2">
    <source>
        <dbReference type="EMBL" id="PNU00690.1"/>
    </source>
</evidence>
<protein>
    <recommendedName>
        <fullName evidence="1">Pyridoxamine 5'-phosphate oxidase N-terminal domain-containing protein</fullName>
    </recommendedName>
</protein>
<evidence type="ECO:0000259" key="1">
    <source>
        <dbReference type="Pfam" id="PF01243"/>
    </source>
</evidence>
<dbReference type="SUPFAM" id="SSF50475">
    <property type="entry name" value="FMN-binding split barrel"/>
    <property type="match status" value="1"/>
</dbReference>
<dbReference type="RefSeq" id="WP_103080525.1">
    <property type="nucleotide sequence ID" value="NZ_CP021850.1"/>
</dbReference>
<gene>
    <name evidence="2" type="ORF">CDQ84_04455</name>
</gene>
<dbReference type="OrthoDB" id="4772335at2"/>
<dbReference type="InterPro" id="IPR012349">
    <property type="entry name" value="Split_barrel_FMN-bd"/>
</dbReference>
<dbReference type="Proteomes" id="UP000236151">
    <property type="component" value="Unassembled WGS sequence"/>
</dbReference>
<accession>A0A2K2FIS9</accession>
<feature type="domain" description="Pyridoxamine 5'-phosphate oxidase N-terminal" evidence="1">
    <location>
        <begin position="11"/>
        <end position="130"/>
    </location>
</feature>
<organism evidence="2 3">
    <name type="scientific">Clostridium thermosuccinogenes</name>
    <dbReference type="NCBI Taxonomy" id="84032"/>
    <lineage>
        <taxon>Bacteria</taxon>
        <taxon>Bacillati</taxon>
        <taxon>Bacillota</taxon>
        <taxon>Clostridia</taxon>
        <taxon>Eubacteriales</taxon>
        <taxon>Clostridiaceae</taxon>
        <taxon>Clostridium</taxon>
    </lineage>
</organism>
<evidence type="ECO:0000313" key="3">
    <source>
        <dbReference type="Proteomes" id="UP000236151"/>
    </source>
</evidence>
<dbReference type="Gene3D" id="2.30.110.10">
    <property type="entry name" value="Electron Transport, Fmn-binding Protein, Chain A"/>
    <property type="match status" value="1"/>
</dbReference>
<dbReference type="InterPro" id="IPR011576">
    <property type="entry name" value="Pyridox_Oxase_N"/>
</dbReference>
<comment type="caution">
    <text evidence="2">The sequence shown here is derived from an EMBL/GenBank/DDBJ whole genome shotgun (WGS) entry which is preliminary data.</text>
</comment>
<proteinExistence type="predicted"/>
<dbReference type="AlphaFoldDB" id="A0A2K2FIS9"/>
<dbReference type="EMBL" id="NIOJ01000007">
    <property type="protein sequence ID" value="PNU00690.1"/>
    <property type="molecule type" value="Genomic_DNA"/>
</dbReference>
<name>A0A2K2FIS9_9CLOT</name>
<dbReference type="KEGG" id="cthd:CDO33_06465"/>
<reference evidence="2 3" key="1">
    <citation type="submission" date="2017-06" db="EMBL/GenBank/DDBJ databases">
        <title>Investigating the central metabolism of Clostridium thermosuccinogenes.</title>
        <authorList>
            <person name="Koendjbiharie J.G."/>
            <person name="van Kranenburg R."/>
        </authorList>
    </citation>
    <scope>NUCLEOTIDE SEQUENCE [LARGE SCALE GENOMIC DNA]</scope>
    <source>
        <strain evidence="2 3">DSM 5806</strain>
    </source>
</reference>